<feature type="transmembrane region" description="Helical" evidence="1">
    <location>
        <begin position="34"/>
        <end position="52"/>
    </location>
</feature>
<dbReference type="AlphaFoldDB" id="A0A4R8VB41"/>
<evidence type="ECO:0000259" key="2">
    <source>
        <dbReference type="Pfam" id="PF10756"/>
    </source>
</evidence>
<evidence type="ECO:0000313" key="3">
    <source>
        <dbReference type="EMBL" id="TFB80501.1"/>
    </source>
</evidence>
<feature type="domain" description="Low molecular weight protein antigen 6 PH" evidence="2">
    <location>
        <begin position="53"/>
        <end position="102"/>
    </location>
</feature>
<keyword evidence="1" id="KW-0472">Membrane</keyword>
<keyword evidence="1" id="KW-0812">Transmembrane</keyword>
<gene>
    <name evidence="3" type="ORF">E3N84_10930</name>
</gene>
<name>A0A4R8VB41_9MICO</name>
<sequence length="196" mass="20985">MFHSRFNRVLAAATWVFCGGAVVAVAMSGWNVTVQYLPAIALIAWLAWAGLWRPSLDITDDGVTIVNVFATTDVPWEALIDVDTRYALTLVTPHHRYPVTVAPAPGRLATALSKRDMRGLSAPTGSDGSVRPGDLPNSDSGAAAQLVRQRWQNLLAEERIVVGTADDTVIPRRIHLATIVISIALLLASIAALVLG</sequence>
<dbReference type="OrthoDB" id="5148800at2"/>
<comment type="caution">
    <text evidence="3">The sequence shown here is derived from an EMBL/GenBank/DDBJ whole genome shotgun (WGS) entry which is preliminary data.</text>
</comment>
<dbReference type="EMBL" id="SOFI01000003">
    <property type="protein sequence ID" value="TFB80501.1"/>
    <property type="molecule type" value="Genomic_DNA"/>
</dbReference>
<protein>
    <submittedName>
        <fullName evidence="3">PH domain-containing protein</fullName>
    </submittedName>
</protein>
<evidence type="ECO:0000256" key="1">
    <source>
        <dbReference type="SAM" id="Phobius"/>
    </source>
</evidence>
<keyword evidence="1" id="KW-1133">Transmembrane helix</keyword>
<organism evidence="3 4">
    <name type="scientific">Terrimesophilobacter mesophilus</name>
    <dbReference type="NCBI Taxonomy" id="433647"/>
    <lineage>
        <taxon>Bacteria</taxon>
        <taxon>Bacillati</taxon>
        <taxon>Actinomycetota</taxon>
        <taxon>Actinomycetes</taxon>
        <taxon>Micrococcales</taxon>
        <taxon>Microbacteriaceae</taxon>
        <taxon>Terrimesophilobacter</taxon>
    </lineage>
</organism>
<proteinExistence type="predicted"/>
<feature type="transmembrane region" description="Helical" evidence="1">
    <location>
        <begin position="174"/>
        <end position="195"/>
    </location>
</feature>
<keyword evidence="4" id="KW-1185">Reference proteome</keyword>
<evidence type="ECO:0000313" key="4">
    <source>
        <dbReference type="Proteomes" id="UP000298488"/>
    </source>
</evidence>
<dbReference type="RefSeq" id="WP_104096355.1">
    <property type="nucleotide sequence ID" value="NZ_JACHBP010000001.1"/>
</dbReference>
<dbReference type="Proteomes" id="UP000298488">
    <property type="component" value="Unassembled WGS sequence"/>
</dbReference>
<accession>A0A4R8VB41</accession>
<dbReference type="Pfam" id="PF10756">
    <property type="entry name" value="bPH_6"/>
    <property type="match status" value="1"/>
</dbReference>
<reference evidence="3 4" key="1">
    <citation type="submission" date="2019-03" db="EMBL/GenBank/DDBJ databases">
        <title>Genomics of glacier-inhabiting Cryobacterium strains.</title>
        <authorList>
            <person name="Liu Q."/>
            <person name="Xin Y.-H."/>
        </authorList>
    </citation>
    <scope>NUCLEOTIDE SEQUENCE [LARGE SCALE GENOMIC DNA]</scope>
    <source>
        <strain evidence="3 4">CGMCC 1.10440</strain>
    </source>
</reference>
<dbReference type="InterPro" id="IPR019692">
    <property type="entry name" value="CFP-6_PH"/>
</dbReference>